<organism evidence="2 3">
    <name type="scientific">Pseudomonas karstica</name>
    <dbReference type="NCBI Taxonomy" id="1055468"/>
    <lineage>
        <taxon>Bacteria</taxon>
        <taxon>Pseudomonadati</taxon>
        <taxon>Pseudomonadota</taxon>
        <taxon>Gammaproteobacteria</taxon>
        <taxon>Pseudomonadales</taxon>
        <taxon>Pseudomonadaceae</taxon>
        <taxon>Pseudomonas</taxon>
    </lineage>
</organism>
<dbReference type="OrthoDB" id="9816320at2"/>
<sequence>MYQYYPHKQALLYASLARHLQSVQDEIRQACLLLQGERAGTMADALAEAYLKVKTKRGDVTRALYLVVAELDTAELVDRSLRSMKADIAAMFASAKDAEFVDANVVTAMFLLALSGTVRAFIEDDTAIA</sequence>
<name>A0A7X2RND9_9PSED</name>
<dbReference type="Gene3D" id="1.10.357.10">
    <property type="entry name" value="Tetracycline Repressor, domain 2"/>
    <property type="match status" value="1"/>
</dbReference>
<dbReference type="Pfam" id="PF17918">
    <property type="entry name" value="TetR_C_15"/>
    <property type="match status" value="1"/>
</dbReference>
<proteinExistence type="predicted"/>
<keyword evidence="3" id="KW-1185">Reference proteome</keyword>
<dbReference type="RefSeq" id="WP_154741776.1">
    <property type="nucleotide sequence ID" value="NZ_JBHSTG010000052.1"/>
</dbReference>
<reference evidence="2 3" key="1">
    <citation type="submission" date="2019-11" db="EMBL/GenBank/DDBJ databases">
        <title>Pseudmonas karstica sp. nov. and Pseudomonas spelaei sp. nov. from caves.</title>
        <authorList>
            <person name="Zeman M."/>
        </authorList>
    </citation>
    <scope>NUCLEOTIDE SEQUENCE [LARGE SCALE GENOMIC DNA]</scope>
    <source>
        <strain evidence="2 3">CCM 7891</strain>
    </source>
</reference>
<gene>
    <name evidence="2" type="ORF">GIR22_02595</name>
</gene>
<evidence type="ECO:0000259" key="1">
    <source>
        <dbReference type="Pfam" id="PF17918"/>
    </source>
</evidence>
<evidence type="ECO:0000313" key="2">
    <source>
        <dbReference type="EMBL" id="MTD18034.1"/>
    </source>
</evidence>
<dbReference type="Proteomes" id="UP000431485">
    <property type="component" value="Unassembled WGS sequence"/>
</dbReference>
<dbReference type="InterPro" id="IPR041669">
    <property type="entry name" value="TetR_C_15"/>
</dbReference>
<dbReference type="AlphaFoldDB" id="A0A7X2RND9"/>
<accession>A0A7X2RND9</accession>
<evidence type="ECO:0000313" key="3">
    <source>
        <dbReference type="Proteomes" id="UP000431485"/>
    </source>
</evidence>
<feature type="domain" description="Tetracyclin repressor SlmA-like C-terminal" evidence="1">
    <location>
        <begin position="42"/>
        <end position="126"/>
    </location>
</feature>
<comment type="caution">
    <text evidence="2">The sequence shown here is derived from an EMBL/GenBank/DDBJ whole genome shotgun (WGS) entry which is preliminary data.</text>
</comment>
<dbReference type="EMBL" id="WLYI01000002">
    <property type="protein sequence ID" value="MTD18034.1"/>
    <property type="molecule type" value="Genomic_DNA"/>
</dbReference>
<protein>
    <recommendedName>
        <fullName evidence="1">Tetracyclin repressor SlmA-like C-terminal domain-containing protein</fullName>
    </recommendedName>
</protein>